<dbReference type="NCBIfam" id="NF033576">
    <property type="entry name" value="mCpol"/>
    <property type="match status" value="1"/>
</dbReference>
<dbReference type="Pfam" id="PF18182">
    <property type="entry name" value="mCpol"/>
    <property type="match status" value="1"/>
</dbReference>
<dbReference type="EMBL" id="CP133586">
    <property type="protein sequence ID" value="WMT13508.1"/>
    <property type="molecule type" value="Genomic_DNA"/>
</dbReference>
<proteinExistence type="predicted"/>
<feature type="domain" description="Minimal CRISPR polymerase" evidence="1">
    <location>
        <begin position="3"/>
        <end position="117"/>
    </location>
</feature>
<gene>
    <name evidence="2" type="ORF">RFB13_20125</name>
</gene>
<dbReference type="InterPro" id="IPR040942">
    <property type="entry name" value="Minimal_Cpol"/>
</dbReference>
<sequence>MIFFTIDGDDIGRKITHAYIRNDVELLAKISSTLATTTKDITQILINHGFNIIFSAADGVAAYTEDNSMELTKIFESINNNLPEGITYSAGCGKTLRNAYIALLDAKSSGKNKIITFK</sequence>
<keyword evidence="3" id="KW-1185">Reference proteome</keyword>
<evidence type="ECO:0000313" key="2">
    <source>
        <dbReference type="EMBL" id="WMT13508.1"/>
    </source>
</evidence>
<dbReference type="RefSeq" id="WP_309205193.1">
    <property type="nucleotide sequence ID" value="NZ_CP133586.1"/>
</dbReference>
<organism evidence="2 3">
    <name type="scientific">Serratia fonticola</name>
    <dbReference type="NCBI Taxonomy" id="47917"/>
    <lineage>
        <taxon>Bacteria</taxon>
        <taxon>Pseudomonadati</taxon>
        <taxon>Pseudomonadota</taxon>
        <taxon>Gammaproteobacteria</taxon>
        <taxon>Enterobacterales</taxon>
        <taxon>Yersiniaceae</taxon>
        <taxon>Serratia</taxon>
    </lineage>
</organism>
<evidence type="ECO:0000259" key="1">
    <source>
        <dbReference type="Pfam" id="PF18182"/>
    </source>
</evidence>
<protein>
    <submittedName>
        <fullName evidence="2">MCpol domain-containing protein</fullName>
    </submittedName>
</protein>
<name>A0ABY9PJS1_SERFO</name>
<accession>A0ABY9PJS1</accession>
<dbReference type="Proteomes" id="UP001235341">
    <property type="component" value="Chromosome"/>
</dbReference>
<reference evidence="2 3" key="1">
    <citation type="submission" date="2023-08" db="EMBL/GenBank/DDBJ databases">
        <title>Complete Genome and Methylome dissection of Serratia fonticola NEB369.</title>
        <authorList>
            <person name="Fomenkov A."/>
            <person name="Roberts R.D."/>
        </authorList>
    </citation>
    <scope>NUCLEOTIDE SEQUENCE [LARGE SCALE GENOMIC DNA]</scope>
    <source>
        <strain evidence="2 3">NEB369</strain>
    </source>
</reference>
<evidence type="ECO:0000313" key="3">
    <source>
        <dbReference type="Proteomes" id="UP001235341"/>
    </source>
</evidence>